<feature type="compositionally biased region" description="Polar residues" evidence="1">
    <location>
        <begin position="225"/>
        <end position="249"/>
    </location>
</feature>
<evidence type="ECO:0000313" key="3">
    <source>
        <dbReference type="Proteomes" id="UP000238274"/>
    </source>
</evidence>
<gene>
    <name evidence="2" type="ORF">PSHT_03737</name>
</gene>
<reference evidence="2 3" key="1">
    <citation type="submission" date="2017-12" db="EMBL/GenBank/DDBJ databases">
        <title>Gene loss provides genomic basis for host adaptation in cereal stripe rust fungi.</title>
        <authorList>
            <person name="Xia C."/>
        </authorList>
    </citation>
    <scope>NUCLEOTIDE SEQUENCE [LARGE SCALE GENOMIC DNA]</scope>
    <source>
        <strain evidence="2 3">93TX-2</strain>
    </source>
</reference>
<dbReference type="EMBL" id="PKSM01000036">
    <property type="protein sequence ID" value="POW20264.1"/>
    <property type="molecule type" value="Genomic_DNA"/>
</dbReference>
<dbReference type="Proteomes" id="UP000238274">
    <property type="component" value="Unassembled WGS sequence"/>
</dbReference>
<sequence>MEGTSQLNNGNKTLNTLNMVGNAARNNTASAPQQQNEQENSARLAAELFPILAPMDMDNNYLNFSQDTGVSPAEVNSHATSLATRIAGITASHCPNSTQERVTMDERTTTIEERMRTEALPSPTPTPSIRSRQREQNSQINCYSNQDKIDELVTVFDQQFNMFLRARRARRDTMIRGILNSYSRTDQEISAGRLGTPLQQLDPQRRARDVGTRDGGEQISEDPNEPSSNQTIHNDSSTPSTGAHKQPATNCHRAERPFTHTGPLSSTTPRDSIPGSWPGTEPRFQQRTTSSTTITAAATEAFHAQAAASRRSRTTPSSSSSTATPLQQRVPSPTPIQTRLPGRVSGASASSSAPATAPPSSPRARGRSMERIQEELEEQLRSNNSNHGDRRMVNGGRELRGRMQRIRGRGRGQAQYRGPRGPRGPR</sequence>
<dbReference type="VEuPathDB" id="FungiDB:PSTT_04748"/>
<feature type="compositionally biased region" description="Basic and acidic residues" evidence="1">
    <location>
        <begin position="387"/>
        <end position="401"/>
    </location>
</feature>
<reference evidence="3" key="3">
    <citation type="journal article" date="2018" name="Mol. Plant Microbe Interact.">
        <title>Genome sequence resources for the wheat stripe rust pathogen (Puccinia striiformis f. sp. tritici) and the barley stripe rust pathogen (Puccinia striiformis f. sp. hordei).</title>
        <authorList>
            <person name="Xia C."/>
            <person name="Wang M."/>
            <person name="Yin C."/>
            <person name="Cornejo O.E."/>
            <person name="Hulbert S.H."/>
            <person name="Chen X."/>
        </authorList>
    </citation>
    <scope>NUCLEOTIDE SEQUENCE [LARGE SCALE GENOMIC DNA]</scope>
    <source>
        <strain evidence="3">93TX-2</strain>
    </source>
</reference>
<feature type="compositionally biased region" description="Polar residues" evidence="1">
    <location>
        <begin position="326"/>
        <end position="337"/>
    </location>
</feature>
<proteinExistence type="predicted"/>
<protein>
    <submittedName>
        <fullName evidence="2">Uncharacterized protein</fullName>
    </submittedName>
</protein>
<accession>A0A2S4WES0</accession>
<name>A0A2S4WES0_9BASI</name>
<organism evidence="2 3">
    <name type="scientific">Puccinia striiformis</name>
    <dbReference type="NCBI Taxonomy" id="27350"/>
    <lineage>
        <taxon>Eukaryota</taxon>
        <taxon>Fungi</taxon>
        <taxon>Dikarya</taxon>
        <taxon>Basidiomycota</taxon>
        <taxon>Pucciniomycotina</taxon>
        <taxon>Pucciniomycetes</taxon>
        <taxon>Pucciniales</taxon>
        <taxon>Pucciniaceae</taxon>
        <taxon>Puccinia</taxon>
    </lineage>
</organism>
<reference evidence="3" key="2">
    <citation type="journal article" date="2018" name="BMC Genomics">
        <title>Genomic insights into host adaptation between the wheat stripe rust pathogen (Puccinia striiformis f. sp. tritici) and the barley stripe rust pathogen (Puccinia striiformis f. sp. hordei).</title>
        <authorList>
            <person name="Xia C."/>
            <person name="Wang M."/>
            <person name="Yin C."/>
            <person name="Cornejo O.E."/>
            <person name="Hulbert S.H."/>
            <person name="Chen X."/>
        </authorList>
    </citation>
    <scope>NUCLEOTIDE SEQUENCE [LARGE SCALE GENOMIC DNA]</scope>
    <source>
        <strain evidence="3">93TX-2</strain>
    </source>
</reference>
<feature type="region of interest" description="Disordered" evidence="1">
    <location>
        <begin position="303"/>
        <end position="426"/>
    </location>
</feature>
<comment type="caution">
    <text evidence="2">The sequence shown here is derived from an EMBL/GenBank/DDBJ whole genome shotgun (WGS) entry which is preliminary data.</text>
</comment>
<keyword evidence="3" id="KW-1185">Reference proteome</keyword>
<feature type="compositionally biased region" description="Low complexity" evidence="1">
    <location>
        <begin position="303"/>
        <end position="325"/>
    </location>
</feature>
<feature type="region of interest" description="Disordered" evidence="1">
    <location>
        <begin position="190"/>
        <end position="291"/>
    </location>
</feature>
<evidence type="ECO:0000256" key="1">
    <source>
        <dbReference type="SAM" id="MobiDB-lite"/>
    </source>
</evidence>
<feature type="compositionally biased region" description="Basic and acidic residues" evidence="1">
    <location>
        <begin position="367"/>
        <end position="380"/>
    </location>
</feature>
<feature type="compositionally biased region" description="Basic and acidic residues" evidence="1">
    <location>
        <begin position="203"/>
        <end position="216"/>
    </location>
</feature>
<feature type="region of interest" description="Disordered" evidence="1">
    <location>
        <begin position="112"/>
        <end position="137"/>
    </location>
</feature>
<dbReference type="VEuPathDB" id="FungiDB:PSHT_03737"/>
<feature type="compositionally biased region" description="Low complexity" evidence="1">
    <location>
        <begin position="341"/>
        <end position="355"/>
    </location>
</feature>
<evidence type="ECO:0000313" key="2">
    <source>
        <dbReference type="EMBL" id="POW20264.1"/>
    </source>
</evidence>
<dbReference type="AlphaFoldDB" id="A0A2S4WES0"/>